<dbReference type="Proteomes" id="UP000765509">
    <property type="component" value="Unassembled WGS sequence"/>
</dbReference>
<evidence type="ECO:0000313" key="3">
    <source>
        <dbReference type="Proteomes" id="UP000765509"/>
    </source>
</evidence>
<feature type="compositionally biased region" description="Pro residues" evidence="1">
    <location>
        <begin position="96"/>
        <end position="106"/>
    </location>
</feature>
<feature type="region of interest" description="Disordered" evidence="1">
    <location>
        <begin position="58"/>
        <end position="108"/>
    </location>
</feature>
<gene>
    <name evidence="2" type="ORF">O181_121386</name>
</gene>
<dbReference type="EMBL" id="AVOT02110557">
    <property type="protein sequence ID" value="MBW0581671.1"/>
    <property type="molecule type" value="Genomic_DNA"/>
</dbReference>
<organism evidence="2 3">
    <name type="scientific">Austropuccinia psidii MF-1</name>
    <dbReference type="NCBI Taxonomy" id="1389203"/>
    <lineage>
        <taxon>Eukaryota</taxon>
        <taxon>Fungi</taxon>
        <taxon>Dikarya</taxon>
        <taxon>Basidiomycota</taxon>
        <taxon>Pucciniomycotina</taxon>
        <taxon>Pucciniomycetes</taxon>
        <taxon>Pucciniales</taxon>
        <taxon>Sphaerophragmiaceae</taxon>
        <taxon>Austropuccinia</taxon>
    </lineage>
</organism>
<keyword evidence="3" id="KW-1185">Reference proteome</keyword>
<feature type="compositionally biased region" description="Polar residues" evidence="1">
    <location>
        <begin position="58"/>
        <end position="70"/>
    </location>
</feature>
<evidence type="ECO:0000256" key="1">
    <source>
        <dbReference type="SAM" id="MobiDB-lite"/>
    </source>
</evidence>
<sequence length="132" mass="14471">MDPGRGRLQDGPILEEKFTPVKRSPYPESIIKVVNKVAGHPSGTSATQLPAKKFHSQVAPSTPRNFQPILSTVPYSIPPPSPNTSTSRPVLASPRTPSPIQNPKPSPVLTSLQLQPVAIISRRREYWSPFPF</sequence>
<feature type="compositionally biased region" description="Basic and acidic residues" evidence="1">
    <location>
        <begin position="1"/>
        <end position="19"/>
    </location>
</feature>
<accession>A0A9Q3KJI9</accession>
<comment type="caution">
    <text evidence="2">The sequence shown here is derived from an EMBL/GenBank/DDBJ whole genome shotgun (WGS) entry which is preliminary data.</text>
</comment>
<proteinExistence type="predicted"/>
<feature type="region of interest" description="Disordered" evidence="1">
    <location>
        <begin position="1"/>
        <end position="21"/>
    </location>
</feature>
<reference evidence="2" key="1">
    <citation type="submission" date="2021-03" db="EMBL/GenBank/DDBJ databases">
        <title>Draft genome sequence of rust myrtle Austropuccinia psidii MF-1, a brazilian biotype.</title>
        <authorList>
            <person name="Quecine M.C."/>
            <person name="Pachon D.M.R."/>
            <person name="Bonatelli M.L."/>
            <person name="Correr F.H."/>
            <person name="Franceschini L.M."/>
            <person name="Leite T.F."/>
            <person name="Margarido G.R.A."/>
            <person name="Almeida C.A."/>
            <person name="Ferrarezi J.A."/>
            <person name="Labate C.A."/>
        </authorList>
    </citation>
    <scope>NUCLEOTIDE SEQUENCE</scope>
    <source>
        <strain evidence="2">MF-1</strain>
    </source>
</reference>
<protein>
    <submittedName>
        <fullName evidence="2">Uncharacterized protein</fullName>
    </submittedName>
</protein>
<name>A0A9Q3KJI9_9BASI</name>
<evidence type="ECO:0000313" key="2">
    <source>
        <dbReference type="EMBL" id="MBW0581671.1"/>
    </source>
</evidence>
<dbReference type="AlphaFoldDB" id="A0A9Q3KJI9"/>